<sequence length="245" mass="25996">MDRRQGEAAAGGGGETRSVEVTFLASTLGPRVAAACAHVSLGSLSKESSTEGSPGGYLSQHDAEGATLSAEKVISAAEDDLTAAAMKAKLFADHEEREIQALWLCTYAYVESFRCSTELILIAMSLRSAASLNGDAAITLPFRFGLAKFRRRVRPLATAQPHLLSLRPVSPEGSEGIRRFLVCSMSHRCCKSTTRVISISRRRAPLPLQPAPFLTPFSALTATAISLSAAPSPPQISPLPNTFPA</sequence>
<proteinExistence type="predicted"/>
<reference evidence="1 2" key="1">
    <citation type="submission" date="2024-06" db="EMBL/GenBank/DDBJ databases">
        <title>A chromosome level genome sequence of Diviner's sage (Salvia divinorum).</title>
        <authorList>
            <person name="Ford S.A."/>
            <person name="Ro D.-K."/>
            <person name="Ness R.W."/>
            <person name="Phillips M.A."/>
        </authorList>
    </citation>
    <scope>NUCLEOTIDE SEQUENCE [LARGE SCALE GENOMIC DNA]</scope>
    <source>
        <strain evidence="1">SAF-2024a</strain>
        <tissue evidence="1">Leaf</tissue>
    </source>
</reference>
<accession>A0ABD1FTU2</accession>
<protein>
    <submittedName>
        <fullName evidence="1">SWI/SNF complex subunit SWI3C-like</fullName>
    </submittedName>
</protein>
<gene>
    <name evidence="1" type="ORF">AAHA92_31323</name>
</gene>
<dbReference type="AlphaFoldDB" id="A0ABD1FTU2"/>
<name>A0ABD1FTU2_SALDI</name>
<dbReference type="Proteomes" id="UP001567538">
    <property type="component" value="Unassembled WGS sequence"/>
</dbReference>
<keyword evidence="2" id="KW-1185">Reference proteome</keyword>
<evidence type="ECO:0000313" key="1">
    <source>
        <dbReference type="EMBL" id="KAL1535243.1"/>
    </source>
</evidence>
<dbReference type="EMBL" id="JBEAFC010000012">
    <property type="protein sequence ID" value="KAL1535243.1"/>
    <property type="molecule type" value="Genomic_DNA"/>
</dbReference>
<comment type="caution">
    <text evidence="1">The sequence shown here is derived from an EMBL/GenBank/DDBJ whole genome shotgun (WGS) entry which is preliminary data.</text>
</comment>
<evidence type="ECO:0000313" key="2">
    <source>
        <dbReference type="Proteomes" id="UP001567538"/>
    </source>
</evidence>
<organism evidence="1 2">
    <name type="scientific">Salvia divinorum</name>
    <name type="common">Maria pastora</name>
    <name type="synonym">Diviner's sage</name>
    <dbReference type="NCBI Taxonomy" id="28513"/>
    <lineage>
        <taxon>Eukaryota</taxon>
        <taxon>Viridiplantae</taxon>
        <taxon>Streptophyta</taxon>
        <taxon>Embryophyta</taxon>
        <taxon>Tracheophyta</taxon>
        <taxon>Spermatophyta</taxon>
        <taxon>Magnoliopsida</taxon>
        <taxon>eudicotyledons</taxon>
        <taxon>Gunneridae</taxon>
        <taxon>Pentapetalae</taxon>
        <taxon>asterids</taxon>
        <taxon>lamiids</taxon>
        <taxon>Lamiales</taxon>
        <taxon>Lamiaceae</taxon>
        <taxon>Nepetoideae</taxon>
        <taxon>Mentheae</taxon>
        <taxon>Salviinae</taxon>
        <taxon>Salvia</taxon>
        <taxon>Salvia subgen. Calosphace</taxon>
    </lineage>
</organism>